<sequence length="121" mass="12969">MTAQTRSRTDRAELWRLSRGSLVIGVALMALLALTLVFAYVPMGAWNAPVSYAIAAAKALLVAAFFMKLKSSPALLTLAALAGLFWLATLFALSLTDYPFRQAGERITAPVPSRIGTESPL</sequence>
<evidence type="ECO:0000256" key="2">
    <source>
        <dbReference type="ARBA" id="ARBA00022475"/>
    </source>
</evidence>
<accession>A0A1T4PP40</accession>
<feature type="transmembrane region" description="Helical" evidence="6">
    <location>
        <begin position="21"/>
        <end position="43"/>
    </location>
</feature>
<evidence type="ECO:0000313" key="7">
    <source>
        <dbReference type="EMBL" id="SJZ93101.1"/>
    </source>
</evidence>
<dbReference type="InterPro" id="IPR005171">
    <property type="entry name" value="Cyt_c_oxidase_su4_prok"/>
</dbReference>
<name>A0A1T4PP40_9HYPH</name>
<dbReference type="STRING" id="1365950.SAMN05428963_10480"/>
<dbReference type="EMBL" id="FUXL01000004">
    <property type="protein sequence ID" value="SJZ93101.1"/>
    <property type="molecule type" value="Genomic_DNA"/>
</dbReference>
<comment type="subcellular location">
    <subcellularLocation>
        <location evidence="1">Cell membrane</location>
        <topology evidence="1">Multi-pass membrane protein</topology>
    </subcellularLocation>
</comment>
<proteinExistence type="predicted"/>
<protein>
    <submittedName>
        <fullName evidence="7">Caa(3)-type oxidase, subunit IV</fullName>
    </submittedName>
</protein>
<dbReference type="AlphaFoldDB" id="A0A1T4PP40"/>
<evidence type="ECO:0000256" key="3">
    <source>
        <dbReference type="ARBA" id="ARBA00022692"/>
    </source>
</evidence>
<reference evidence="7 8" key="1">
    <citation type="submission" date="2017-02" db="EMBL/GenBank/DDBJ databases">
        <authorList>
            <person name="Peterson S.W."/>
        </authorList>
    </citation>
    <scope>NUCLEOTIDE SEQUENCE [LARGE SCALE GENOMIC DNA]</scope>
    <source>
        <strain evidence="7 8">USBA 369</strain>
    </source>
</reference>
<gene>
    <name evidence="7" type="ORF">SAMN05428963_10480</name>
</gene>
<organism evidence="7 8">
    <name type="scientific">Consotaella salsifontis</name>
    <dbReference type="NCBI Taxonomy" id="1365950"/>
    <lineage>
        <taxon>Bacteria</taxon>
        <taxon>Pseudomonadati</taxon>
        <taxon>Pseudomonadota</taxon>
        <taxon>Alphaproteobacteria</taxon>
        <taxon>Hyphomicrobiales</taxon>
        <taxon>Aurantimonadaceae</taxon>
        <taxon>Consotaella</taxon>
    </lineage>
</organism>
<feature type="transmembrane region" description="Helical" evidence="6">
    <location>
        <begin position="74"/>
        <end position="95"/>
    </location>
</feature>
<evidence type="ECO:0000256" key="1">
    <source>
        <dbReference type="ARBA" id="ARBA00004651"/>
    </source>
</evidence>
<evidence type="ECO:0000256" key="4">
    <source>
        <dbReference type="ARBA" id="ARBA00022989"/>
    </source>
</evidence>
<keyword evidence="3 6" id="KW-0812">Transmembrane</keyword>
<dbReference type="Proteomes" id="UP000190135">
    <property type="component" value="Unassembled WGS sequence"/>
</dbReference>
<keyword evidence="8" id="KW-1185">Reference proteome</keyword>
<keyword evidence="2" id="KW-1003">Cell membrane</keyword>
<evidence type="ECO:0000313" key="8">
    <source>
        <dbReference type="Proteomes" id="UP000190135"/>
    </source>
</evidence>
<keyword evidence="5 6" id="KW-0472">Membrane</keyword>
<dbReference type="InterPro" id="IPR011743">
    <property type="entry name" value="Caa3_sub_IV"/>
</dbReference>
<evidence type="ECO:0000256" key="5">
    <source>
        <dbReference type="ARBA" id="ARBA00023136"/>
    </source>
</evidence>
<dbReference type="Pfam" id="PF03626">
    <property type="entry name" value="COX4_pro"/>
    <property type="match status" value="1"/>
</dbReference>
<dbReference type="NCBIfam" id="TIGR02229">
    <property type="entry name" value="caa3_sub_IV"/>
    <property type="match status" value="1"/>
</dbReference>
<evidence type="ECO:0000256" key="6">
    <source>
        <dbReference type="SAM" id="Phobius"/>
    </source>
</evidence>
<keyword evidence="4 6" id="KW-1133">Transmembrane helix</keyword>
<dbReference type="GO" id="GO:0005886">
    <property type="term" value="C:plasma membrane"/>
    <property type="evidence" value="ECO:0007669"/>
    <property type="project" value="UniProtKB-SubCell"/>
</dbReference>
<feature type="transmembrane region" description="Helical" evidence="6">
    <location>
        <begin position="49"/>
        <end position="67"/>
    </location>
</feature>
<dbReference type="RefSeq" id="WP_078707632.1">
    <property type="nucleotide sequence ID" value="NZ_FUXL01000004.1"/>
</dbReference>